<dbReference type="RefSeq" id="WP_092133338.1">
    <property type="nucleotide sequence ID" value="NZ_FNQK01000007.1"/>
</dbReference>
<keyword evidence="1" id="KW-0732">Signal</keyword>
<evidence type="ECO:0000313" key="4">
    <source>
        <dbReference type="Proteomes" id="UP000198846"/>
    </source>
</evidence>
<dbReference type="InterPro" id="IPR008640">
    <property type="entry name" value="Adhesin_Head_dom"/>
</dbReference>
<dbReference type="AlphaFoldDB" id="A0A1H3YPN8"/>
<accession>A0A1H3YPN8</accession>
<name>A0A1H3YPN8_BIZPA</name>
<protein>
    <submittedName>
        <fullName evidence="3">Head domain of trimeric autotransporter adhesin</fullName>
    </submittedName>
</protein>
<reference evidence="3 4" key="1">
    <citation type="submission" date="2016-10" db="EMBL/GenBank/DDBJ databases">
        <authorList>
            <person name="de Groot N.N."/>
        </authorList>
    </citation>
    <scope>NUCLEOTIDE SEQUENCE [LARGE SCALE GENOMIC DNA]</scope>
    <source>
        <strain evidence="3 4">DSM 23842</strain>
    </source>
</reference>
<evidence type="ECO:0000259" key="2">
    <source>
        <dbReference type="Pfam" id="PF05658"/>
    </source>
</evidence>
<keyword evidence="4" id="KW-1185">Reference proteome</keyword>
<sequence length="374" mass="38357">MKKALQFLIIILTLFSVSVNYSQVPANPTTFSNGVISLSTIGDIDQGDSGILTTKEWVTNLFNSSSATEPSGLEALNETGFGIGWRLIGKNPASYGDVGVYSVDLSQSSGSSSSRGATGRSSFAVGEKVTASGDYSVAMNSSSVALGDYSFSAVGGRAEGLRSVSMGGFAIGENSFSSGTSAANALFSIALGRQNNSSGISSFSANEGSTATGENSFAVNRNTKAIGLSSFSANNRTKATGDLSTAFGNGSETTSISEFAIGSYNTLYTSVGGANTFELNDRLFTIGNGTGSTARSDAFTVLKNGNVGISINNFEANNTGETLQVSGAIKTNVLRITDLPIFDTSAEAEASGLPPGVVYRTGAGELRVILDPVQ</sequence>
<dbReference type="STRING" id="283786.SAMN04487990_10715"/>
<dbReference type="EMBL" id="FNQK01000007">
    <property type="protein sequence ID" value="SEA13038.1"/>
    <property type="molecule type" value="Genomic_DNA"/>
</dbReference>
<dbReference type="InterPro" id="IPR011049">
    <property type="entry name" value="Serralysin-like_metalloprot_C"/>
</dbReference>
<dbReference type="Pfam" id="PF05658">
    <property type="entry name" value="YadA_head"/>
    <property type="match status" value="2"/>
</dbReference>
<evidence type="ECO:0000256" key="1">
    <source>
        <dbReference type="SAM" id="SignalP"/>
    </source>
</evidence>
<dbReference type="CDD" id="cd12820">
    <property type="entry name" value="LbR_YadA-like"/>
    <property type="match status" value="1"/>
</dbReference>
<evidence type="ECO:0000313" key="3">
    <source>
        <dbReference type="EMBL" id="SEA13038.1"/>
    </source>
</evidence>
<dbReference type="SUPFAM" id="SSF101967">
    <property type="entry name" value="Adhesin YadA, collagen-binding domain"/>
    <property type="match status" value="1"/>
</dbReference>
<feature type="domain" description="Trimeric autotransporter adhesin YadA-like head" evidence="2">
    <location>
        <begin position="239"/>
        <end position="254"/>
    </location>
</feature>
<feature type="signal peptide" evidence="1">
    <location>
        <begin position="1"/>
        <end position="26"/>
    </location>
</feature>
<dbReference type="GO" id="GO:0019867">
    <property type="term" value="C:outer membrane"/>
    <property type="evidence" value="ECO:0007669"/>
    <property type="project" value="InterPro"/>
</dbReference>
<proteinExistence type="predicted"/>
<feature type="domain" description="Trimeric autotransporter adhesin YadA-like head" evidence="2">
    <location>
        <begin position="117"/>
        <end position="139"/>
    </location>
</feature>
<gene>
    <name evidence="3" type="ORF">SAMN04487990_10715</name>
</gene>
<feature type="chain" id="PRO_5011759642" evidence="1">
    <location>
        <begin position="27"/>
        <end position="374"/>
    </location>
</feature>
<dbReference type="Gene3D" id="2.150.10.10">
    <property type="entry name" value="Serralysin-like metalloprotease, C-terminal"/>
    <property type="match status" value="1"/>
</dbReference>
<dbReference type="Proteomes" id="UP000198846">
    <property type="component" value="Unassembled WGS sequence"/>
</dbReference>
<organism evidence="3 4">
    <name type="scientific">Bizionia paragorgiae</name>
    <dbReference type="NCBI Taxonomy" id="283786"/>
    <lineage>
        <taxon>Bacteria</taxon>
        <taxon>Pseudomonadati</taxon>
        <taxon>Bacteroidota</taxon>
        <taxon>Flavobacteriia</taxon>
        <taxon>Flavobacteriales</taxon>
        <taxon>Flavobacteriaceae</taxon>
        <taxon>Bizionia</taxon>
    </lineage>
</organism>
<dbReference type="OrthoDB" id="1215824at2"/>